<dbReference type="GO" id="GO:0035870">
    <property type="term" value="F:dITP diphosphatase activity"/>
    <property type="evidence" value="ECO:0007669"/>
    <property type="project" value="UniProtKB-UniRule"/>
</dbReference>
<dbReference type="FunFam" id="3.90.950.10:FF:000001">
    <property type="entry name" value="dITP/XTP pyrophosphatase"/>
    <property type="match status" value="1"/>
</dbReference>
<evidence type="ECO:0000256" key="7">
    <source>
        <dbReference type="ARBA" id="ARBA00023080"/>
    </source>
</evidence>
<organism evidence="12 13">
    <name type="scientific">Candidatus Merdivivens faecigallinarum</name>
    <dbReference type="NCBI Taxonomy" id="2840871"/>
    <lineage>
        <taxon>Bacteria</taxon>
        <taxon>Pseudomonadati</taxon>
        <taxon>Bacteroidota</taxon>
        <taxon>Bacteroidia</taxon>
        <taxon>Bacteroidales</taxon>
        <taxon>Muribaculaceae</taxon>
        <taxon>Muribaculaceae incertae sedis</taxon>
        <taxon>Candidatus Merdivivens</taxon>
    </lineage>
</organism>
<evidence type="ECO:0000256" key="8">
    <source>
        <dbReference type="ARBA" id="ARBA00051875"/>
    </source>
</evidence>
<evidence type="ECO:0000313" key="13">
    <source>
        <dbReference type="Proteomes" id="UP000823772"/>
    </source>
</evidence>
<sequence>MELVFATGNKGKLREAAEILAPRFTLLSPSDLGLSGDVEETGATMKENAAIKARHLWNQAHRNCFADDSGLEVDALDGAPGIYSARYAGEGKDFRKNILKVLENLEKASDKKGMRARFRCVIALIYEGREYFFDGTLEGKITMVPAGSGGFGYDPIFIPEGYDRTLAEISEDEKNSISHRYKALLQMRRELSRITGTEL</sequence>
<feature type="binding site" evidence="10">
    <location>
        <position position="174"/>
    </location>
    <ligand>
        <name>substrate</name>
    </ligand>
</feature>
<comment type="similarity">
    <text evidence="1 10 11">Belongs to the HAM1 NTPase family.</text>
</comment>
<feature type="binding site" evidence="10">
    <location>
        <position position="39"/>
    </location>
    <ligand>
        <name>Mg(2+)</name>
        <dbReference type="ChEBI" id="CHEBI:18420"/>
    </ligand>
</feature>
<evidence type="ECO:0000256" key="4">
    <source>
        <dbReference type="ARBA" id="ARBA00022741"/>
    </source>
</evidence>
<reference evidence="12" key="2">
    <citation type="journal article" date="2021" name="PeerJ">
        <title>Extensive microbial diversity within the chicken gut microbiome revealed by metagenomics and culture.</title>
        <authorList>
            <person name="Gilroy R."/>
            <person name="Ravi A."/>
            <person name="Getino M."/>
            <person name="Pursley I."/>
            <person name="Horton D.L."/>
            <person name="Alikhan N.F."/>
            <person name="Baker D."/>
            <person name="Gharbi K."/>
            <person name="Hall N."/>
            <person name="Watson M."/>
            <person name="Adriaenssens E.M."/>
            <person name="Foster-Nyarko E."/>
            <person name="Jarju S."/>
            <person name="Secka A."/>
            <person name="Antonio M."/>
            <person name="Oren A."/>
            <person name="Chaudhuri R.R."/>
            <person name="La Ragione R."/>
            <person name="Hildebrand F."/>
            <person name="Pallen M.J."/>
        </authorList>
    </citation>
    <scope>NUCLEOTIDE SEQUENCE</scope>
    <source>
        <strain evidence="12">B3-2255</strain>
    </source>
</reference>
<evidence type="ECO:0000256" key="9">
    <source>
        <dbReference type="ARBA" id="ARBA00052017"/>
    </source>
</evidence>
<dbReference type="GO" id="GO:0005829">
    <property type="term" value="C:cytosol"/>
    <property type="evidence" value="ECO:0007669"/>
    <property type="project" value="TreeGrafter"/>
</dbReference>
<feature type="binding site" evidence="10">
    <location>
        <position position="68"/>
    </location>
    <ligand>
        <name>Mg(2+)</name>
        <dbReference type="ChEBI" id="CHEBI:18420"/>
    </ligand>
</feature>
<evidence type="ECO:0000256" key="2">
    <source>
        <dbReference type="ARBA" id="ARBA00011738"/>
    </source>
</evidence>
<gene>
    <name evidence="12" type="primary">rdgB</name>
    <name evidence="12" type="ORF">IAC87_06165</name>
</gene>
<dbReference type="SUPFAM" id="SSF52972">
    <property type="entry name" value="ITPase-like"/>
    <property type="match status" value="1"/>
</dbReference>
<keyword evidence="3 10" id="KW-0479">Metal-binding</keyword>
<feature type="binding site" evidence="10">
    <location>
        <begin position="7"/>
        <end position="12"/>
    </location>
    <ligand>
        <name>substrate</name>
    </ligand>
</feature>
<dbReference type="InterPro" id="IPR020922">
    <property type="entry name" value="dITP/XTP_pyrophosphatase"/>
</dbReference>
<dbReference type="GO" id="GO:0000166">
    <property type="term" value="F:nucleotide binding"/>
    <property type="evidence" value="ECO:0007669"/>
    <property type="project" value="UniProtKB-KW"/>
</dbReference>
<dbReference type="PANTHER" id="PTHR11067:SF9">
    <property type="entry name" value="INOSINE TRIPHOSPHATE PYROPHOSPHATASE"/>
    <property type="match status" value="1"/>
</dbReference>
<dbReference type="EC" id="3.6.1.66" evidence="10"/>
<comment type="catalytic activity">
    <reaction evidence="9 10">
        <text>XTP + H2O = XMP + diphosphate + H(+)</text>
        <dbReference type="Rhea" id="RHEA:28610"/>
        <dbReference type="ChEBI" id="CHEBI:15377"/>
        <dbReference type="ChEBI" id="CHEBI:15378"/>
        <dbReference type="ChEBI" id="CHEBI:33019"/>
        <dbReference type="ChEBI" id="CHEBI:57464"/>
        <dbReference type="ChEBI" id="CHEBI:61314"/>
        <dbReference type="EC" id="3.6.1.66"/>
    </reaction>
</comment>
<evidence type="ECO:0000256" key="6">
    <source>
        <dbReference type="ARBA" id="ARBA00022842"/>
    </source>
</evidence>
<dbReference type="GO" id="GO:0036222">
    <property type="term" value="F:XTP diphosphatase activity"/>
    <property type="evidence" value="ECO:0007669"/>
    <property type="project" value="UniProtKB-UniRule"/>
</dbReference>
<feature type="binding site" evidence="10">
    <location>
        <begin position="179"/>
        <end position="180"/>
    </location>
    <ligand>
        <name>substrate</name>
    </ligand>
</feature>
<dbReference type="InterPro" id="IPR029001">
    <property type="entry name" value="ITPase-like_fam"/>
</dbReference>
<dbReference type="Gene3D" id="3.90.950.10">
    <property type="match status" value="1"/>
</dbReference>
<comment type="cofactor">
    <cofactor evidence="10">
        <name>Mg(2+)</name>
        <dbReference type="ChEBI" id="CHEBI:18420"/>
    </cofactor>
    <text evidence="10">Binds 1 Mg(2+) ion per subunit.</text>
</comment>
<reference evidence="12" key="1">
    <citation type="submission" date="2020-10" db="EMBL/GenBank/DDBJ databases">
        <authorList>
            <person name="Gilroy R."/>
        </authorList>
    </citation>
    <scope>NUCLEOTIDE SEQUENCE</scope>
    <source>
        <strain evidence="12">B3-2255</strain>
    </source>
</reference>
<dbReference type="AlphaFoldDB" id="A0A9D9J2S4"/>
<comment type="function">
    <text evidence="10">Pyrophosphatase that catalyzes the hydrolysis of nucleoside triphosphates to their monophosphate derivatives, with a high preference for the non-canonical purine nucleotides XTP (xanthosine triphosphate), dITP (deoxyinosine triphosphate) and ITP. Seems to function as a house-cleaning enzyme that removes non-canonical purine nucleotides from the nucleotide pool, thus preventing their incorporation into DNA/RNA and avoiding chromosomal lesions.</text>
</comment>
<dbReference type="Proteomes" id="UP000823772">
    <property type="component" value="Unassembled WGS sequence"/>
</dbReference>
<comment type="caution">
    <text evidence="12">The sequence shown here is derived from an EMBL/GenBank/DDBJ whole genome shotgun (WGS) entry which is preliminary data.</text>
</comment>
<name>A0A9D9J2S4_9BACT</name>
<evidence type="ECO:0000256" key="5">
    <source>
        <dbReference type="ARBA" id="ARBA00022801"/>
    </source>
</evidence>
<dbReference type="GO" id="GO:0036220">
    <property type="term" value="F:ITP diphosphatase activity"/>
    <property type="evidence" value="ECO:0007669"/>
    <property type="project" value="UniProtKB-UniRule"/>
</dbReference>
<proteinExistence type="inferred from homology"/>
<feature type="active site" description="Proton acceptor" evidence="10">
    <location>
        <position position="68"/>
    </location>
</feature>
<feature type="binding site" evidence="10">
    <location>
        <position position="69"/>
    </location>
    <ligand>
        <name>substrate</name>
    </ligand>
</feature>
<dbReference type="EMBL" id="JADILY010000130">
    <property type="protein sequence ID" value="MBO8482113.1"/>
    <property type="molecule type" value="Genomic_DNA"/>
</dbReference>
<protein>
    <recommendedName>
        <fullName evidence="10">dITP/XTP pyrophosphatase</fullName>
        <ecNumber evidence="10">3.6.1.66</ecNumber>
    </recommendedName>
    <alternativeName>
        <fullName evidence="10">Non-canonical purine NTP pyrophosphatase</fullName>
    </alternativeName>
    <alternativeName>
        <fullName evidence="10">Non-standard purine NTP pyrophosphatase</fullName>
    </alternativeName>
    <alternativeName>
        <fullName evidence="10">Nucleoside-triphosphate diphosphatase</fullName>
    </alternativeName>
    <alternativeName>
        <fullName evidence="10">Nucleoside-triphosphate pyrophosphatase</fullName>
        <shortName evidence="10">NTPase</shortName>
    </alternativeName>
</protein>
<accession>A0A9D9J2S4</accession>
<dbReference type="GO" id="GO:0046872">
    <property type="term" value="F:metal ion binding"/>
    <property type="evidence" value="ECO:0007669"/>
    <property type="project" value="UniProtKB-KW"/>
</dbReference>
<comment type="catalytic activity">
    <reaction evidence="10">
        <text>ITP + H2O = IMP + diphosphate + H(+)</text>
        <dbReference type="Rhea" id="RHEA:29399"/>
        <dbReference type="ChEBI" id="CHEBI:15377"/>
        <dbReference type="ChEBI" id="CHEBI:15378"/>
        <dbReference type="ChEBI" id="CHEBI:33019"/>
        <dbReference type="ChEBI" id="CHEBI:58053"/>
        <dbReference type="ChEBI" id="CHEBI:61402"/>
        <dbReference type="EC" id="3.6.1.66"/>
    </reaction>
</comment>
<feature type="binding site" evidence="10">
    <location>
        <begin position="151"/>
        <end position="154"/>
    </location>
    <ligand>
        <name>substrate</name>
    </ligand>
</feature>
<comment type="catalytic activity">
    <reaction evidence="8 10">
        <text>dITP + H2O = dIMP + diphosphate + H(+)</text>
        <dbReference type="Rhea" id="RHEA:28342"/>
        <dbReference type="ChEBI" id="CHEBI:15377"/>
        <dbReference type="ChEBI" id="CHEBI:15378"/>
        <dbReference type="ChEBI" id="CHEBI:33019"/>
        <dbReference type="ChEBI" id="CHEBI:61194"/>
        <dbReference type="ChEBI" id="CHEBI:61382"/>
        <dbReference type="EC" id="3.6.1.66"/>
    </reaction>
</comment>
<keyword evidence="5 10" id="KW-0378">Hydrolase</keyword>
<dbReference type="NCBIfam" id="TIGR00042">
    <property type="entry name" value="RdgB/HAM1 family non-canonical purine NTP pyrophosphatase"/>
    <property type="match status" value="1"/>
</dbReference>
<evidence type="ECO:0000313" key="12">
    <source>
        <dbReference type="EMBL" id="MBO8482113.1"/>
    </source>
</evidence>
<evidence type="ECO:0000256" key="10">
    <source>
        <dbReference type="HAMAP-Rule" id="MF_01405"/>
    </source>
</evidence>
<dbReference type="GO" id="GO:0009117">
    <property type="term" value="P:nucleotide metabolic process"/>
    <property type="evidence" value="ECO:0007669"/>
    <property type="project" value="UniProtKB-KW"/>
</dbReference>
<keyword evidence="4 10" id="KW-0547">Nucleotide-binding</keyword>
<dbReference type="GO" id="GO:0009146">
    <property type="term" value="P:purine nucleoside triphosphate catabolic process"/>
    <property type="evidence" value="ECO:0007669"/>
    <property type="project" value="UniProtKB-UniRule"/>
</dbReference>
<dbReference type="Pfam" id="PF01725">
    <property type="entry name" value="Ham1p_like"/>
    <property type="match status" value="1"/>
</dbReference>
<keyword evidence="6 10" id="KW-0460">Magnesium</keyword>
<evidence type="ECO:0000256" key="1">
    <source>
        <dbReference type="ARBA" id="ARBA00008023"/>
    </source>
</evidence>
<keyword evidence="7 10" id="KW-0546">Nucleotide metabolism</keyword>
<comment type="subunit">
    <text evidence="2 10">Homodimer.</text>
</comment>
<evidence type="ECO:0000256" key="3">
    <source>
        <dbReference type="ARBA" id="ARBA00022723"/>
    </source>
</evidence>
<evidence type="ECO:0000256" key="11">
    <source>
        <dbReference type="RuleBase" id="RU003781"/>
    </source>
</evidence>
<dbReference type="GO" id="GO:0017111">
    <property type="term" value="F:ribonucleoside triphosphate phosphatase activity"/>
    <property type="evidence" value="ECO:0007669"/>
    <property type="project" value="InterPro"/>
</dbReference>
<dbReference type="HAMAP" id="MF_01405">
    <property type="entry name" value="Non_canon_purine_NTPase"/>
    <property type="match status" value="1"/>
</dbReference>
<dbReference type="PANTHER" id="PTHR11067">
    <property type="entry name" value="INOSINE TRIPHOSPHATE PYROPHOSPHATASE/HAM1 PROTEIN"/>
    <property type="match status" value="1"/>
</dbReference>
<dbReference type="CDD" id="cd00515">
    <property type="entry name" value="HAM1"/>
    <property type="match status" value="1"/>
</dbReference>
<dbReference type="InterPro" id="IPR002637">
    <property type="entry name" value="RdgB/HAM1"/>
</dbReference>